<dbReference type="Proteomes" id="UP000030418">
    <property type="component" value="Unassembled WGS sequence"/>
</dbReference>
<sequence>MNTAKELLTAFNKLPIKEQVSFVRMMAKKEEENAQYFNAAKTGAQKLSDEQRNNKKINFAV</sequence>
<proteinExistence type="predicted"/>
<evidence type="ECO:0000313" key="2">
    <source>
        <dbReference type="Proteomes" id="UP000030418"/>
    </source>
</evidence>
<protein>
    <submittedName>
        <fullName evidence="1">Uncharacterized protein</fullName>
    </submittedName>
</protein>
<organism evidence="1 2">
    <name type="scientific">Gallibacterium genomosp. 2</name>
    <dbReference type="NCBI Taxonomy" id="155517"/>
    <lineage>
        <taxon>Bacteria</taxon>
        <taxon>Pseudomonadati</taxon>
        <taxon>Pseudomonadota</taxon>
        <taxon>Gammaproteobacteria</taxon>
        <taxon>Pasteurellales</taxon>
        <taxon>Pasteurellaceae</taxon>
        <taxon>Gallibacterium</taxon>
    </lineage>
</organism>
<name>A0A0A2XK30_9PAST</name>
<comment type="caution">
    <text evidence="1">The sequence shown here is derived from an EMBL/GenBank/DDBJ whole genome shotgun (WGS) entry which is preliminary data.</text>
</comment>
<gene>
    <name evidence="1" type="ORF">P375_04940</name>
</gene>
<accession>A0A0A2XK30</accession>
<evidence type="ECO:0000313" key="1">
    <source>
        <dbReference type="EMBL" id="KGQ32563.1"/>
    </source>
</evidence>
<dbReference type="AlphaFoldDB" id="A0A0A2XK30"/>
<dbReference type="RefSeq" id="WP_039134996.1">
    <property type="nucleotide sequence ID" value="NZ_JPXY01000021.1"/>
</dbReference>
<reference evidence="1 2" key="1">
    <citation type="submission" date="2014-08" db="EMBL/GenBank/DDBJ databases">
        <title>Chaperone-usher fimbriae in a diverse selection of Gallibacterium genomes.</title>
        <authorList>
            <person name="Kudirkiene E."/>
            <person name="Bager R.J."/>
            <person name="Johnson T.J."/>
            <person name="Bojesen A.M."/>
        </authorList>
    </citation>
    <scope>NUCLEOTIDE SEQUENCE [LARGE SCALE GENOMIC DNA]</scope>
    <source>
        <strain evidence="1 2">CCM5976</strain>
    </source>
</reference>
<keyword evidence="2" id="KW-1185">Reference proteome</keyword>
<dbReference type="EMBL" id="JPXY01000021">
    <property type="protein sequence ID" value="KGQ32563.1"/>
    <property type="molecule type" value="Genomic_DNA"/>
</dbReference>